<evidence type="ECO:0000313" key="4">
    <source>
        <dbReference type="Proteomes" id="UP000314294"/>
    </source>
</evidence>
<dbReference type="AlphaFoldDB" id="A0A4Z2EGL2"/>
<dbReference type="OrthoDB" id="10525809at2759"/>
<organism evidence="3 4">
    <name type="scientific">Liparis tanakae</name>
    <name type="common">Tanaka's snailfish</name>
    <dbReference type="NCBI Taxonomy" id="230148"/>
    <lineage>
        <taxon>Eukaryota</taxon>
        <taxon>Metazoa</taxon>
        <taxon>Chordata</taxon>
        <taxon>Craniata</taxon>
        <taxon>Vertebrata</taxon>
        <taxon>Euteleostomi</taxon>
        <taxon>Actinopterygii</taxon>
        <taxon>Neopterygii</taxon>
        <taxon>Teleostei</taxon>
        <taxon>Neoteleostei</taxon>
        <taxon>Acanthomorphata</taxon>
        <taxon>Eupercaria</taxon>
        <taxon>Perciformes</taxon>
        <taxon>Cottioidei</taxon>
        <taxon>Cottales</taxon>
        <taxon>Liparidae</taxon>
        <taxon>Liparis</taxon>
    </lineage>
</organism>
<feature type="chain" id="PRO_5021191111" evidence="2">
    <location>
        <begin position="29"/>
        <end position="166"/>
    </location>
</feature>
<feature type="region of interest" description="Disordered" evidence="1">
    <location>
        <begin position="23"/>
        <end position="67"/>
    </location>
</feature>
<gene>
    <name evidence="3" type="ORF">EYF80_061846</name>
</gene>
<dbReference type="Proteomes" id="UP000314294">
    <property type="component" value="Unassembled WGS sequence"/>
</dbReference>
<evidence type="ECO:0000256" key="1">
    <source>
        <dbReference type="SAM" id="MobiDB-lite"/>
    </source>
</evidence>
<name>A0A4Z2EGL2_9TELE</name>
<feature type="signal peptide" evidence="2">
    <location>
        <begin position="1"/>
        <end position="28"/>
    </location>
</feature>
<keyword evidence="2" id="KW-0732">Signal</keyword>
<evidence type="ECO:0000313" key="3">
    <source>
        <dbReference type="EMBL" id="TNN28006.1"/>
    </source>
</evidence>
<evidence type="ECO:0000256" key="2">
    <source>
        <dbReference type="SAM" id="SignalP"/>
    </source>
</evidence>
<comment type="caution">
    <text evidence="3">The sequence shown here is derived from an EMBL/GenBank/DDBJ whole genome shotgun (WGS) entry which is preliminary data.</text>
</comment>
<accession>A0A4Z2EGL2</accession>
<reference evidence="3 4" key="1">
    <citation type="submission" date="2019-03" db="EMBL/GenBank/DDBJ databases">
        <title>First draft genome of Liparis tanakae, snailfish: a comprehensive survey of snailfish specific genes.</title>
        <authorList>
            <person name="Kim W."/>
            <person name="Song I."/>
            <person name="Jeong J.-H."/>
            <person name="Kim D."/>
            <person name="Kim S."/>
            <person name="Ryu S."/>
            <person name="Song J.Y."/>
            <person name="Lee S.K."/>
        </authorList>
    </citation>
    <scope>NUCLEOTIDE SEQUENCE [LARGE SCALE GENOMIC DNA]</scope>
    <source>
        <tissue evidence="3">Muscle</tissue>
    </source>
</reference>
<keyword evidence="4" id="KW-1185">Reference proteome</keyword>
<protein>
    <submittedName>
        <fullName evidence="3">Uncharacterized protein</fullName>
    </submittedName>
</protein>
<sequence length="166" mass="17992">MGGRRERRGRSQLQLLTGLLVLLQPTGQNRPPAGGSEPSSSRRVRTVLQPAGQNRPPAGGSEPSSSRRVRTLLLPMILSSHKLPELWDYFLLYVSGALEFNPDGRPVDLGPFPLRMNPPLRARGGGEELTEASRDGGLLTPSSCCRVLVSSGLQLSDTLRGRRTIS</sequence>
<proteinExistence type="predicted"/>
<dbReference type="EMBL" id="SRLO01007427">
    <property type="protein sequence ID" value="TNN28006.1"/>
    <property type="molecule type" value="Genomic_DNA"/>
</dbReference>